<name>A0ABP0X684_9BRYO</name>
<dbReference type="PANTHER" id="PTHR43139">
    <property type="entry name" value="SI:DKEY-122A22.2"/>
    <property type="match status" value="1"/>
</dbReference>
<proteinExistence type="predicted"/>
<dbReference type="EMBL" id="OZ020100">
    <property type="protein sequence ID" value="CAK9273476.1"/>
    <property type="molecule type" value="Genomic_DNA"/>
</dbReference>
<dbReference type="InterPro" id="IPR052370">
    <property type="entry name" value="Meta-cleavage_hydrolase"/>
</dbReference>
<evidence type="ECO:0000256" key="1">
    <source>
        <dbReference type="SAM" id="MobiDB-lite"/>
    </source>
</evidence>
<feature type="domain" description="AB hydrolase-1" evidence="2">
    <location>
        <begin position="90"/>
        <end position="356"/>
    </location>
</feature>
<dbReference type="PANTHER" id="PTHR43139:SF52">
    <property type="entry name" value="SI:DKEY-122A22.2"/>
    <property type="match status" value="1"/>
</dbReference>
<evidence type="ECO:0000259" key="2">
    <source>
        <dbReference type="Pfam" id="PF00561"/>
    </source>
</evidence>
<accession>A0ABP0X684</accession>
<dbReference type="Proteomes" id="UP001497444">
    <property type="component" value="Chromosome 5"/>
</dbReference>
<dbReference type="InterPro" id="IPR029058">
    <property type="entry name" value="AB_hydrolase_fold"/>
</dbReference>
<dbReference type="SUPFAM" id="SSF53474">
    <property type="entry name" value="alpha/beta-Hydrolases"/>
    <property type="match status" value="1"/>
</dbReference>
<protein>
    <recommendedName>
        <fullName evidence="2">AB hydrolase-1 domain-containing protein</fullName>
    </recommendedName>
</protein>
<reference evidence="3" key="1">
    <citation type="submission" date="2024-02" db="EMBL/GenBank/DDBJ databases">
        <authorList>
            <consortium name="ELIXIR-Norway"/>
            <consortium name="Elixir Norway"/>
        </authorList>
    </citation>
    <scope>NUCLEOTIDE SEQUENCE</scope>
</reference>
<evidence type="ECO:0000313" key="3">
    <source>
        <dbReference type="EMBL" id="CAK9273476.1"/>
    </source>
</evidence>
<feature type="region of interest" description="Disordered" evidence="1">
    <location>
        <begin position="55"/>
        <end position="86"/>
    </location>
</feature>
<dbReference type="InterPro" id="IPR000073">
    <property type="entry name" value="AB_hydrolase_1"/>
</dbReference>
<feature type="compositionally biased region" description="Acidic residues" evidence="1">
    <location>
        <begin position="59"/>
        <end position="70"/>
    </location>
</feature>
<gene>
    <name evidence="3" type="ORF">CSSPJE1EN1_LOCUS18954</name>
</gene>
<organism evidence="3 4">
    <name type="scientific">Sphagnum jensenii</name>
    <dbReference type="NCBI Taxonomy" id="128206"/>
    <lineage>
        <taxon>Eukaryota</taxon>
        <taxon>Viridiplantae</taxon>
        <taxon>Streptophyta</taxon>
        <taxon>Embryophyta</taxon>
        <taxon>Bryophyta</taxon>
        <taxon>Sphagnophytina</taxon>
        <taxon>Sphagnopsida</taxon>
        <taxon>Sphagnales</taxon>
        <taxon>Sphagnaceae</taxon>
        <taxon>Sphagnum</taxon>
    </lineage>
</organism>
<keyword evidence="4" id="KW-1185">Reference proteome</keyword>
<dbReference type="Pfam" id="PF00561">
    <property type="entry name" value="Abhydrolase_1"/>
    <property type="match status" value="1"/>
</dbReference>
<sequence length="377" mass="43334">MGGSSCLGFSFIEFKLKWLEYRFRACGLRPQLVHLMDSNNTTIHCWVPWRRTGTNNKSEEEEEEAEEEEACGGIGSVPENKKRKKKKKRPALMLLHGFAPNALLCWENQIAAFVRDFDVYVPDLLFFGNSTTTQQREEQGEEKQRQRWSEAFQAECLMHMLQVLGVQQKQNNNNNNSSSSQQQQQQQDLHVLGTSYGGMVAFRMAELYPTLVSKVVFSSSGICMLPTNNDEMLARNNLSHVSQLLLPSTVQQMRVGIATAIYKQNRIPDFLLRDFVEVLYEENRAERKQLLDDMVIGTPEAFPLPQLTQKFLVVWGEYDEIFNISLAYELQKHLGTQRAEMVVMKNCGHALQIENPREFNRIILNFLQSPAEKSTKD</sequence>
<dbReference type="Gene3D" id="3.40.50.1820">
    <property type="entry name" value="alpha/beta hydrolase"/>
    <property type="match status" value="1"/>
</dbReference>
<evidence type="ECO:0000313" key="4">
    <source>
        <dbReference type="Proteomes" id="UP001497444"/>
    </source>
</evidence>